<name>A0A9P8XZG6_9PEZI</name>
<reference evidence="2" key="1">
    <citation type="journal article" date="2021" name="Nat. Commun.">
        <title>Genetic determinants of endophytism in the Arabidopsis root mycobiome.</title>
        <authorList>
            <person name="Mesny F."/>
            <person name="Miyauchi S."/>
            <person name="Thiergart T."/>
            <person name="Pickel B."/>
            <person name="Atanasova L."/>
            <person name="Karlsson M."/>
            <person name="Huettel B."/>
            <person name="Barry K.W."/>
            <person name="Haridas S."/>
            <person name="Chen C."/>
            <person name="Bauer D."/>
            <person name="Andreopoulos W."/>
            <person name="Pangilinan J."/>
            <person name="LaButti K."/>
            <person name="Riley R."/>
            <person name="Lipzen A."/>
            <person name="Clum A."/>
            <person name="Drula E."/>
            <person name="Henrissat B."/>
            <person name="Kohler A."/>
            <person name="Grigoriev I.V."/>
            <person name="Martin F.M."/>
            <person name="Hacquard S."/>
        </authorList>
    </citation>
    <scope>NUCLEOTIDE SEQUENCE</scope>
    <source>
        <strain evidence="2">MPI-CAGE-CH-0230</strain>
    </source>
</reference>
<keyword evidence="3" id="KW-1185">Reference proteome</keyword>
<keyword evidence="1" id="KW-0472">Membrane</keyword>
<keyword evidence="1" id="KW-0812">Transmembrane</keyword>
<sequence>MNEFQIKARPPPFLKDNAVRRWAEDDVEWPATFQCGDDLEDPASNVLTFLALDLQTVKLDSLHKHLWLAGLMRPARPLHRQRLLGRTILITERPDEHLVWHEKSIFIKPLPECLLSYEFWTTSICPHEALYRSASGILRSYTWLIRSKSDLTIAHETGLLPADVDWTSWTLIARDVIRHQNHEKTWRMDGADQHRYSYGELRLSRLNTLCRVQAAARLSARDFVGGYMTGSQRYTTLFERNFGWLLAVFVYITVVLSAMQVALATGRFEEDERFQQFSYGVAVASIALVAAATALALLVWAGLFWFHLLSSVYYNRRVVSRGQP</sequence>
<dbReference type="PANTHER" id="PTHR34414">
    <property type="entry name" value="HET DOMAIN-CONTAINING PROTEIN-RELATED"/>
    <property type="match status" value="1"/>
</dbReference>
<dbReference type="Proteomes" id="UP000756346">
    <property type="component" value="Unassembled WGS sequence"/>
</dbReference>
<dbReference type="AlphaFoldDB" id="A0A9P8XZG6"/>
<dbReference type="EMBL" id="JAGTJQ010000009">
    <property type="protein sequence ID" value="KAH7024900.1"/>
    <property type="molecule type" value="Genomic_DNA"/>
</dbReference>
<protein>
    <submittedName>
        <fullName evidence="2">Uncharacterized protein</fullName>
    </submittedName>
</protein>
<dbReference type="OrthoDB" id="5086500at2759"/>
<feature type="transmembrane region" description="Helical" evidence="1">
    <location>
        <begin position="242"/>
        <end position="265"/>
    </location>
</feature>
<feature type="transmembrane region" description="Helical" evidence="1">
    <location>
        <begin position="277"/>
        <end position="306"/>
    </location>
</feature>
<dbReference type="RefSeq" id="XP_046008448.1">
    <property type="nucleotide sequence ID" value="XM_046155077.1"/>
</dbReference>
<dbReference type="Pfam" id="PF20246">
    <property type="entry name" value="DUF6601"/>
    <property type="match status" value="1"/>
</dbReference>
<dbReference type="InterPro" id="IPR046536">
    <property type="entry name" value="DUF6601"/>
</dbReference>
<evidence type="ECO:0000313" key="3">
    <source>
        <dbReference type="Proteomes" id="UP000756346"/>
    </source>
</evidence>
<evidence type="ECO:0000313" key="2">
    <source>
        <dbReference type="EMBL" id="KAH7024900.1"/>
    </source>
</evidence>
<organism evidence="2 3">
    <name type="scientific">Microdochium trichocladiopsis</name>
    <dbReference type="NCBI Taxonomy" id="1682393"/>
    <lineage>
        <taxon>Eukaryota</taxon>
        <taxon>Fungi</taxon>
        <taxon>Dikarya</taxon>
        <taxon>Ascomycota</taxon>
        <taxon>Pezizomycotina</taxon>
        <taxon>Sordariomycetes</taxon>
        <taxon>Xylariomycetidae</taxon>
        <taxon>Xylariales</taxon>
        <taxon>Microdochiaceae</taxon>
        <taxon>Microdochium</taxon>
    </lineage>
</organism>
<dbReference type="PANTHER" id="PTHR34414:SF1">
    <property type="entry name" value="SUBTILISIN-LIKE SERINE PROTEASE"/>
    <property type="match status" value="1"/>
</dbReference>
<dbReference type="GeneID" id="70184623"/>
<evidence type="ECO:0000256" key="1">
    <source>
        <dbReference type="SAM" id="Phobius"/>
    </source>
</evidence>
<proteinExistence type="predicted"/>
<keyword evidence="1" id="KW-1133">Transmembrane helix</keyword>
<gene>
    <name evidence="2" type="ORF">B0I36DRAFT_332198</name>
</gene>
<comment type="caution">
    <text evidence="2">The sequence shown here is derived from an EMBL/GenBank/DDBJ whole genome shotgun (WGS) entry which is preliminary data.</text>
</comment>
<accession>A0A9P8XZG6</accession>